<sequence length="148" mass="16275">MLGDRRIPDGGEVMAMTETRNRDEIYKTDHVTSIWWIVAAPAVWAVHFLASYLTAAIFCAKFADSDRSAGEVQLAVMAYTVVAIMIIAGVGWSGRRRHRDGHDRSPHDGATAADLRRMIGLSTFLLSLLSAVATIFTALVFYFVGTCH</sequence>
<accession>A0ABX5XN63</accession>
<name>A0ABX5XN63_9BACT</name>
<dbReference type="EMBL" id="CP036432">
    <property type="protein sequence ID" value="QDV83414.1"/>
    <property type="molecule type" value="Genomic_DNA"/>
</dbReference>
<protein>
    <submittedName>
        <fullName evidence="2">Uncharacterized protein</fullName>
    </submittedName>
</protein>
<feature type="transmembrane region" description="Helical" evidence="1">
    <location>
        <begin position="34"/>
        <end position="60"/>
    </location>
</feature>
<gene>
    <name evidence="2" type="ORF">TBK1r_23540</name>
</gene>
<evidence type="ECO:0000313" key="3">
    <source>
        <dbReference type="Proteomes" id="UP000318081"/>
    </source>
</evidence>
<dbReference type="RefSeq" id="WP_419581230.1">
    <property type="nucleotide sequence ID" value="NZ_CP036432.1"/>
</dbReference>
<keyword evidence="1" id="KW-0812">Transmembrane</keyword>
<evidence type="ECO:0000313" key="2">
    <source>
        <dbReference type="EMBL" id="QDV83414.1"/>
    </source>
</evidence>
<keyword evidence="1" id="KW-1133">Transmembrane helix</keyword>
<evidence type="ECO:0000256" key="1">
    <source>
        <dbReference type="SAM" id="Phobius"/>
    </source>
</evidence>
<keyword evidence="1" id="KW-0472">Membrane</keyword>
<feature type="transmembrane region" description="Helical" evidence="1">
    <location>
        <begin position="124"/>
        <end position="144"/>
    </location>
</feature>
<proteinExistence type="predicted"/>
<organism evidence="2 3">
    <name type="scientific">Stieleria magnilauensis</name>
    <dbReference type="NCBI Taxonomy" id="2527963"/>
    <lineage>
        <taxon>Bacteria</taxon>
        <taxon>Pseudomonadati</taxon>
        <taxon>Planctomycetota</taxon>
        <taxon>Planctomycetia</taxon>
        <taxon>Pirellulales</taxon>
        <taxon>Pirellulaceae</taxon>
        <taxon>Stieleria</taxon>
    </lineage>
</organism>
<keyword evidence="3" id="KW-1185">Reference proteome</keyword>
<dbReference type="Proteomes" id="UP000318081">
    <property type="component" value="Chromosome"/>
</dbReference>
<reference evidence="2 3" key="1">
    <citation type="submission" date="2019-02" db="EMBL/GenBank/DDBJ databases">
        <title>Deep-cultivation of Planctomycetes and their phenomic and genomic characterization uncovers novel biology.</title>
        <authorList>
            <person name="Wiegand S."/>
            <person name="Jogler M."/>
            <person name="Boedeker C."/>
            <person name="Pinto D."/>
            <person name="Vollmers J."/>
            <person name="Rivas-Marin E."/>
            <person name="Kohn T."/>
            <person name="Peeters S.H."/>
            <person name="Heuer A."/>
            <person name="Rast P."/>
            <person name="Oberbeckmann S."/>
            <person name="Bunk B."/>
            <person name="Jeske O."/>
            <person name="Meyerdierks A."/>
            <person name="Storesund J.E."/>
            <person name="Kallscheuer N."/>
            <person name="Luecker S."/>
            <person name="Lage O.M."/>
            <person name="Pohl T."/>
            <person name="Merkel B.J."/>
            <person name="Hornburger P."/>
            <person name="Mueller R.-W."/>
            <person name="Bruemmer F."/>
            <person name="Labrenz M."/>
            <person name="Spormann A.M."/>
            <person name="Op den Camp H."/>
            <person name="Overmann J."/>
            <person name="Amann R."/>
            <person name="Jetten M.S.M."/>
            <person name="Mascher T."/>
            <person name="Medema M.H."/>
            <person name="Devos D.P."/>
            <person name="Kaster A.-K."/>
            <person name="Ovreas L."/>
            <person name="Rohde M."/>
            <person name="Galperin M.Y."/>
            <person name="Jogler C."/>
        </authorList>
    </citation>
    <scope>NUCLEOTIDE SEQUENCE [LARGE SCALE GENOMIC DNA]</scope>
    <source>
        <strain evidence="2 3">TBK1r</strain>
    </source>
</reference>
<feature type="transmembrane region" description="Helical" evidence="1">
    <location>
        <begin position="72"/>
        <end position="92"/>
    </location>
</feature>